<dbReference type="AlphaFoldDB" id="A0A6M2DCS0"/>
<dbReference type="EMBL" id="GHWJ01010713">
    <property type="protein sequence ID" value="NOV43450.1"/>
    <property type="molecule type" value="Transcribed_RNA"/>
</dbReference>
<feature type="chain" id="PRO_5026873695" evidence="1">
    <location>
        <begin position="24"/>
        <end position="73"/>
    </location>
</feature>
<protein>
    <submittedName>
        <fullName evidence="2">Putative secreted protein</fullName>
    </submittedName>
</protein>
<sequence length="73" mass="8587">MFCLLFFFLFFLILMFYLKCTHRHTLASCACSSSGATYTKLIYACKRRVKRNESVASERSPHIEVVLEALYYF</sequence>
<evidence type="ECO:0000256" key="1">
    <source>
        <dbReference type="SAM" id="SignalP"/>
    </source>
</evidence>
<reference evidence="2" key="1">
    <citation type="submission" date="2019-09" db="EMBL/GenBank/DDBJ databases">
        <title>Organ-specific transcriptomic study of the physiology of the cattle tick, Rhipicephalus microplus.</title>
        <authorList>
            <person name="Tirloni L."/>
            <person name="Braz G."/>
            <person name="Gandara A.C.P."/>
            <person name="Sabadin G.A."/>
            <person name="da Silva R.M."/>
            <person name="Guizzo M.G."/>
            <person name="Machado J.A."/>
            <person name="Costa E.P."/>
            <person name="Gomes H.F."/>
            <person name="Moraes J."/>
            <person name="Mota M.B.S."/>
            <person name="Mesquita R.D."/>
            <person name="Alvarenga P.H."/>
            <person name="Alves F."/>
            <person name="Seixas A."/>
            <person name="da Fonseca R.N."/>
            <person name="Fogaca A."/>
            <person name="Logullo C."/>
            <person name="Tanaka A."/>
            <person name="Daffre S."/>
            <person name="Termignoni C."/>
            <person name="Vaz I.S.Jr."/>
            <person name="Oliveira P.L."/>
            <person name="Ribeiro J.M."/>
        </authorList>
    </citation>
    <scope>NUCLEOTIDE SEQUENCE</scope>
    <source>
        <strain evidence="2">Porto Alegre</strain>
    </source>
</reference>
<organism evidence="2">
    <name type="scientific">Rhipicephalus microplus</name>
    <name type="common">Cattle tick</name>
    <name type="synonym">Boophilus microplus</name>
    <dbReference type="NCBI Taxonomy" id="6941"/>
    <lineage>
        <taxon>Eukaryota</taxon>
        <taxon>Metazoa</taxon>
        <taxon>Ecdysozoa</taxon>
        <taxon>Arthropoda</taxon>
        <taxon>Chelicerata</taxon>
        <taxon>Arachnida</taxon>
        <taxon>Acari</taxon>
        <taxon>Parasitiformes</taxon>
        <taxon>Ixodida</taxon>
        <taxon>Ixodoidea</taxon>
        <taxon>Ixodidae</taxon>
        <taxon>Rhipicephalinae</taxon>
        <taxon>Rhipicephalus</taxon>
        <taxon>Boophilus</taxon>
    </lineage>
</organism>
<name>A0A6M2DCS0_RHIMP</name>
<feature type="signal peptide" evidence="1">
    <location>
        <begin position="1"/>
        <end position="23"/>
    </location>
</feature>
<accession>A0A6M2DCS0</accession>
<evidence type="ECO:0000313" key="2">
    <source>
        <dbReference type="EMBL" id="NOV43450.1"/>
    </source>
</evidence>
<keyword evidence="1" id="KW-0732">Signal</keyword>
<proteinExistence type="predicted"/>